<organism evidence="11 12">
    <name type="scientific">Gymnopilus dilepis</name>
    <dbReference type="NCBI Taxonomy" id="231916"/>
    <lineage>
        <taxon>Eukaryota</taxon>
        <taxon>Fungi</taxon>
        <taxon>Dikarya</taxon>
        <taxon>Basidiomycota</taxon>
        <taxon>Agaricomycotina</taxon>
        <taxon>Agaricomycetes</taxon>
        <taxon>Agaricomycetidae</taxon>
        <taxon>Agaricales</taxon>
        <taxon>Agaricineae</taxon>
        <taxon>Hymenogastraceae</taxon>
        <taxon>Gymnopilus</taxon>
    </lineage>
</organism>
<dbReference type="InterPro" id="IPR005123">
    <property type="entry name" value="Oxoglu/Fe-dep_dioxygenase_dom"/>
</dbReference>
<feature type="compositionally biased region" description="Basic and acidic residues" evidence="9">
    <location>
        <begin position="626"/>
        <end position="639"/>
    </location>
</feature>
<keyword evidence="3" id="KW-0479">Metal-binding</keyword>
<dbReference type="Proteomes" id="UP000284706">
    <property type="component" value="Unassembled WGS sequence"/>
</dbReference>
<feature type="compositionally biased region" description="Polar residues" evidence="9">
    <location>
        <begin position="31"/>
        <end position="43"/>
    </location>
</feature>
<reference evidence="11 12" key="1">
    <citation type="journal article" date="2018" name="Evol. Lett.">
        <title>Horizontal gene cluster transfer increased hallucinogenic mushroom diversity.</title>
        <authorList>
            <person name="Reynolds H.T."/>
            <person name="Vijayakumar V."/>
            <person name="Gluck-Thaler E."/>
            <person name="Korotkin H.B."/>
            <person name="Matheny P.B."/>
            <person name="Slot J.C."/>
        </authorList>
    </citation>
    <scope>NUCLEOTIDE SEQUENCE [LARGE SCALE GENOMIC DNA]</scope>
    <source>
        <strain evidence="11 12">SRW20</strain>
    </source>
</reference>
<evidence type="ECO:0000256" key="8">
    <source>
        <dbReference type="ARBA" id="ARBA00047444"/>
    </source>
</evidence>
<evidence type="ECO:0000256" key="5">
    <source>
        <dbReference type="ARBA" id="ARBA00022964"/>
    </source>
</evidence>
<dbReference type="InterPro" id="IPR051842">
    <property type="entry name" value="uS12_prolyl_hydroxylase"/>
</dbReference>
<sequence length="714" mass="79315">MARTRERSPSPDAAQSPSSLKKLKTGHVSPSGPQATTVQSPNHLPTPPSDAGSLCPDGPPSHFADDLFDHNNIARLNADYAENTPFKYAIVEKLFQDDLLKKVKDECLNELNFTEKETDIYKVTSAVPRAVLTIPVNQTGDLASLDYLTPTQIARLPNLLALRDALYSPQFRKFLRAVTGCGPLSGKKQDMSVNSYTRGCHLLNHDDVIGTRRVSYILYMPLPHYQLWQKDWGGALELYPTRINAEGQPEPVNIPSKSIPPSWNQFIFFEVQPGKSFHSVEEVVVGGKGEDGRERLSISGWFHAAQEGEEGYVPEPPETTEIKSSREQLASTSTVFKSYPTHDDVDVLADVTLSEDHIAFLSEFLNPVYLQPRTMKALAARFAEESSLELHSFLNTPLAEALEQRLRDLDTRDGLGENRAGQIPPHTSGTVGASAWTIKGPPHKWRYCVLRSHEDGAPIEAVTPRHASSTDQIMRSLQDELFASSAFRAWLSIVSRLMPMRYAVEARRFRPGLDYTLATSEESEARLDVVLGLTPPARDPDSDEEDRFAQHQRGWTDSDWGGWECYMAPHNEEDDPAIYRSGSSKKSSKPAMNHTTSGESVASSSTAGPSHSHSNGNGHSTNNNNHHTDNHSSHSHEDDPMNEDNEEEEDESTLLAVQPGFNRLLLVLRDERVMRFVKYVSAAAEGSRWDVCGEYEVGIIQEDGEDEEEGGRSS</sequence>
<keyword evidence="12" id="KW-1185">Reference proteome</keyword>
<dbReference type="AlphaFoldDB" id="A0A409WWU7"/>
<evidence type="ECO:0000256" key="3">
    <source>
        <dbReference type="ARBA" id="ARBA00022723"/>
    </source>
</evidence>
<dbReference type="FunCoup" id="A0A409WWU7">
    <property type="interactions" value="342"/>
</dbReference>
<dbReference type="InterPro" id="IPR006620">
    <property type="entry name" value="Pro_4_hyd_alph"/>
</dbReference>
<dbReference type="GO" id="GO:0031418">
    <property type="term" value="F:L-ascorbic acid binding"/>
    <property type="evidence" value="ECO:0007669"/>
    <property type="project" value="UniProtKB-KW"/>
</dbReference>
<keyword evidence="7" id="KW-0408">Iron</keyword>
<dbReference type="InterPro" id="IPR043044">
    <property type="entry name" value="TPA1/Ofd1_C"/>
</dbReference>
<feature type="domain" description="Fe2OG dioxygenase" evidence="10">
    <location>
        <begin position="187"/>
        <end position="304"/>
    </location>
</feature>
<feature type="compositionally biased region" description="Low complexity" evidence="9">
    <location>
        <begin position="600"/>
        <end position="625"/>
    </location>
</feature>
<comment type="caution">
    <text evidence="11">The sequence shown here is derived from an EMBL/GenBank/DDBJ whole genome shotgun (WGS) entry which is preliminary data.</text>
</comment>
<evidence type="ECO:0000256" key="9">
    <source>
        <dbReference type="SAM" id="MobiDB-lite"/>
    </source>
</evidence>
<feature type="region of interest" description="Disordered" evidence="9">
    <location>
        <begin position="1"/>
        <end position="61"/>
    </location>
</feature>
<feature type="compositionally biased region" description="Low complexity" evidence="9">
    <location>
        <begin position="10"/>
        <end position="19"/>
    </location>
</feature>
<comment type="cofactor">
    <cofactor evidence="1">
        <name>L-ascorbate</name>
        <dbReference type="ChEBI" id="CHEBI:38290"/>
    </cofactor>
</comment>
<feature type="region of interest" description="Disordered" evidence="9">
    <location>
        <begin position="572"/>
        <end position="653"/>
    </location>
</feature>
<evidence type="ECO:0000256" key="1">
    <source>
        <dbReference type="ARBA" id="ARBA00001961"/>
    </source>
</evidence>
<proteinExistence type="inferred from homology"/>
<evidence type="ECO:0000259" key="10">
    <source>
        <dbReference type="PROSITE" id="PS51471"/>
    </source>
</evidence>
<keyword evidence="5" id="KW-0223">Dioxygenase</keyword>
<comment type="catalytic activity">
    <reaction evidence="8">
        <text>[ribosomal protein uS12]-L-proline + 2-oxoglutarate + O2 = [ribosomal protein uS12]-(3S)-3-hydroxy-L-proline + succinate + CO2</text>
        <dbReference type="Rhea" id="RHEA:54156"/>
        <dbReference type="Rhea" id="RHEA-COMP:13816"/>
        <dbReference type="Rhea" id="RHEA-COMP:13818"/>
        <dbReference type="ChEBI" id="CHEBI:15379"/>
        <dbReference type="ChEBI" id="CHEBI:16526"/>
        <dbReference type="ChEBI" id="CHEBI:16810"/>
        <dbReference type="ChEBI" id="CHEBI:30031"/>
        <dbReference type="ChEBI" id="CHEBI:50342"/>
        <dbReference type="ChEBI" id="CHEBI:85428"/>
    </reaction>
</comment>
<dbReference type="InParanoid" id="A0A409WWU7"/>
<dbReference type="PROSITE" id="PS51471">
    <property type="entry name" value="FE2OG_OXY"/>
    <property type="match status" value="1"/>
</dbReference>
<dbReference type="Gene3D" id="3.60.130.20">
    <property type="entry name" value="Oxoglutarate/iron-dependent oxygenase, C-terminal degradation domain"/>
    <property type="match status" value="1"/>
</dbReference>
<dbReference type="InterPro" id="IPR039558">
    <property type="entry name" value="TPA1/OFD1_N"/>
</dbReference>
<keyword evidence="4" id="KW-0847">Vitamin C</keyword>
<dbReference type="Gene3D" id="2.60.120.620">
    <property type="entry name" value="q2cbj1_9rhob like domain"/>
    <property type="match status" value="1"/>
</dbReference>
<dbReference type="Pfam" id="PF10637">
    <property type="entry name" value="Ofd1_CTDD"/>
    <property type="match status" value="1"/>
</dbReference>
<protein>
    <recommendedName>
        <fullName evidence="10">Fe2OG dioxygenase domain-containing protein</fullName>
    </recommendedName>
</protein>
<name>A0A409WWU7_9AGAR</name>
<dbReference type="GO" id="GO:0005737">
    <property type="term" value="C:cytoplasm"/>
    <property type="evidence" value="ECO:0007669"/>
    <property type="project" value="TreeGrafter"/>
</dbReference>
<evidence type="ECO:0000256" key="4">
    <source>
        <dbReference type="ARBA" id="ARBA00022896"/>
    </source>
</evidence>
<evidence type="ECO:0000256" key="6">
    <source>
        <dbReference type="ARBA" id="ARBA00023002"/>
    </source>
</evidence>
<evidence type="ECO:0000313" key="12">
    <source>
        <dbReference type="Proteomes" id="UP000284706"/>
    </source>
</evidence>
<gene>
    <name evidence="11" type="ORF">CVT26_005521</name>
</gene>
<dbReference type="InterPro" id="IPR019601">
    <property type="entry name" value="Oxoglutarate/Fe-dep_Oase_C"/>
</dbReference>
<dbReference type="GO" id="GO:0006449">
    <property type="term" value="P:regulation of translational termination"/>
    <property type="evidence" value="ECO:0007669"/>
    <property type="project" value="TreeGrafter"/>
</dbReference>
<dbReference type="GO" id="GO:0031543">
    <property type="term" value="F:peptidyl-proline dioxygenase activity"/>
    <property type="evidence" value="ECO:0007669"/>
    <property type="project" value="TreeGrafter"/>
</dbReference>
<feature type="region of interest" description="Disordered" evidence="9">
    <location>
        <begin position="533"/>
        <end position="554"/>
    </location>
</feature>
<comment type="similarity">
    <text evidence="2">Belongs to the TPA1 family.</text>
</comment>
<evidence type="ECO:0000313" key="11">
    <source>
        <dbReference type="EMBL" id="PPQ82985.1"/>
    </source>
</evidence>
<accession>A0A409WWU7</accession>
<evidence type="ECO:0000256" key="2">
    <source>
        <dbReference type="ARBA" id="ARBA00007443"/>
    </source>
</evidence>
<dbReference type="PANTHER" id="PTHR12117:SF0">
    <property type="entry name" value="PROLYL 3-HYDROXYLASE OGFOD1"/>
    <property type="match status" value="1"/>
</dbReference>
<dbReference type="GO" id="GO:0005506">
    <property type="term" value="F:iron ion binding"/>
    <property type="evidence" value="ECO:0007669"/>
    <property type="project" value="InterPro"/>
</dbReference>
<dbReference type="PANTHER" id="PTHR12117">
    <property type="entry name" value="HISTONE ACETYLTRANSFERASE COMPLEX"/>
    <property type="match status" value="1"/>
</dbReference>
<evidence type="ECO:0000256" key="7">
    <source>
        <dbReference type="ARBA" id="ARBA00023004"/>
    </source>
</evidence>
<dbReference type="Pfam" id="PF13661">
    <property type="entry name" value="2OG-FeII_Oxy_4"/>
    <property type="match status" value="1"/>
</dbReference>
<dbReference type="STRING" id="231916.A0A409WWU7"/>
<dbReference type="OrthoDB" id="430522at2759"/>
<feature type="compositionally biased region" description="Acidic residues" evidence="9">
    <location>
        <begin position="640"/>
        <end position="652"/>
    </location>
</feature>
<keyword evidence="6" id="KW-0560">Oxidoreductase</keyword>
<dbReference type="SMART" id="SM00702">
    <property type="entry name" value="P4Hc"/>
    <property type="match status" value="1"/>
</dbReference>
<dbReference type="EMBL" id="NHYE01004674">
    <property type="protein sequence ID" value="PPQ82985.1"/>
    <property type="molecule type" value="Genomic_DNA"/>
</dbReference>